<evidence type="ECO:0000313" key="2">
    <source>
        <dbReference type="Proteomes" id="UP000218437"/>
    </source>
</evidence>
<dbReference type="Proteomes" id="UP000218437">
    <property type="component" value="Chromosome"/>
</dbReference>
<organism evidence="1 2">
    <name type="scientific">Janthinobacterium svalbardensis</name>
    <dbReference type="NCBI Taxonomy" id="368607"/>
    <lineage>
        <taxon>Bacteria</taxon>
        <taxon>Pseudomonadati</taxon>
        <taxon>Pseudomonadota</taxon>
        <taxon>Betaproteobacteria</taxon>
        <taxon>Burkholderiales</taxon>
        <taxon>Oxalobacteraceae</taxon>
        <taxon>Janthinobacterium</taxon>
    </lineage>
</organism>
<sequence>MAVWQFDLHLIPVNMRARDASNEGWGTPALSQKQVRTLQETLAHYFGPPWLMLEDWLVFGPENGNRADIEFDDVGASMFVRCDVRIEAPQFLVLVAELARSNGCRFLRPATAELIEPELHQLLQAMARARLS</sequence>
<dbReference type="RefSeq" id="WP_096235966.1">
    <property type="nucleotide sequence ID" value="NZ_CP023422.1"/>
</dbReference>
<name>A0A290WYG4_9BURK</name>
<dbReference type="AlphaFoldDB" id="A0A290WYG4"/>
<accession>A0A290WYG4</accession>
<dbReference type="KEGG" id="jsv:CNX70_18465"/>
<reference evidence="1 2" key="1">
    <citation type="submission" date="2017-09" db="EMBL/GenBank/DDBJ databases">
        <title>Complete genome sequence of Janthinobacterium svalbardensis PAMC 27463.</title>
        <authorList>
            <person name="Cho Y.-J."/>
            <person name="Cho A."/>
            <person name="Kim O.-S."/>
            <person name="Lee J.-I."/>
        </authorList>
    </citation>
    <scope>NUCLEOTIDE SEQUENCE [LARGE SCALE GENOMIC DNA]</scope>
    <source>
        <strain evidence="1 2">PAMC 27463</strain>
    </source>
</reference>
<dbReference type="EMBL" id="CP023422">
    <property type="protein sequence ID" value="ATD61924.1"/>
    <property type="molecule type" value="Genomic_DNA"/>
</dbReference>
<keyword evidence="2" id="KW-1185">Reference proteome</keyword>
<protein>
    <submittedName>
        <fullName evidence="1">Uncharacterized protein</fullName>
    </submittedName>
</protein>
<evidence type="ECO:0000313" key="1">
    <source>
        <dbReference type="EMBL" id="ATD61924.1"/>
    </source>
</evidence>
<gene>
    <name evidence="1" type="ORF">CNX70_18465</name>
</gene>
<proteinExistence type="predicted"/>